<evidence type="ECO:0000259" key="2">
    <source>
        <dbReference type="Pfam" id="PF12229"/>
    </source>
</evidence>
<feature type="compositionally biased region" description="Polar residues" evidence="1">
    <location>
        <begin position="452"/>
        <end position="465"/>
    </location>
</feature>
<dbReference type="Pfam" id="PF12229">
    <property type="entry name" value="PG_binding_4"/>
    <property type="match status" value="1"/>
</dbReference>
<dbReference type="RefSeq" id="WP_186502198.1">
    <property type="nucleotide sequence ID" value="NZ_JACOGK010000004.1"/>
</dbReference>
<gene>
    <name evidence="3" type="ORF">H8J70_02255</name>
</gene>
<comment type="caution">
    <text evidence="3">The sequence shown here is derived from an EMBL/GenBank/DDBJ whole genome shotgun (WGS) entry which is preliminary data.</text>
</comment>
<reference evidence="3 4" key="1">
    <citation type="submission" date="2020-08" db="EMBL/GenBank/DDBJ databases">
        <authorList>
            <person name="Liu C."/>
            <person name="Sun Q."/>
        </authorList>
    </citation>
    <scope>NUCLEOTIDE SEQUENCE [LARGE SCALE GENOMIC DNA]</scope>
    <source>
        <strain evidence="3 4">NSJ-59</strain>
    </source>
</reference>
<organism evidence="3 4">
    <name type="scientific">Megasphaera hominis</name>
    <dbReference type="NCBI Taxonomy" id="159836"/>
    <lineage>
        <taxon>Bacteria</taxon>
        <taxon>Bacillati</taxon>
        <taxon>Bacillota</taxon>
        <taxon>Negativicutes</taxon>
        <taxon>Veillonellales</taxon>
        <taxon>Veillonellaceae</taxon>
        <taxon>Megasphaera</taxon>
    </lineage>
</organism>
<dbReference type="InterPro" id="IPR052913">
    <property type="entry name" value="Glycopeptide_resist_protein"/>
</dbReference>
<feature type="region of interest" description="Disordered" evidence="1">
    <location>
        <begin position="449"/>
        <end position="506"/>
    </location>
</feature>
<dbReference type="PANTHER" id="PTHR35788">
    <property type="entry name" value="EXPORTED PROTEIN-RELATED"/>
    <property type="match status" value="1"/>
</dbReference>
<dbReference type="Proteomes" id="UP000606870">
    <property type="component" value="Unassembled WGS sequence"/>
</dbReference>
<dbReference type="PANTHER" id="PTHR35788:SF1">
    <property type="entry name" value="EXPORTED PROTEIN"/>
    <property type="match status" value="1"/>
</dbReference>
<accession>A0ABR6VFL4</accession>
<dbReference type="InterPro" id="IPR007391">
    <property type="entry name" value="Vancomycin_resist_VanW"/>
</dbReference>
<dbReference type="InterPro" id="IPR022029">
    <property type="entry name" value="YoaR-like_PG-bd"/>
</dbReference>
<name>A0ABR6VFL4_9FIRM</name>
<evidence type="ECO:0000313" key="3">
    <source>
        <dbReference type="EMBL" id="MBC3536080.1"/>
    </source>
</evidence>
<dbReference type="EMBL" id="JACOGK010000004">
    <property type="protein sequence ID" value="MBC3536080.1"/>
    <property type="molecule type" value="Genomic_DNA"/>
</dbReference>
<sequence length="506" mass="55019">MKDYRRRYRESHGIKEHKRPWKKILAGVAVLCVVGGGTFFAAQTKAASLVSIDGQEAANLTEDDINAYLDEREGELGKKTLALQADGVNETLALEKLDGHFDRERIMDEALLVGRTGTPWQRVADVVQTLRFGKDVPLSIAVDDEKLTQAIGEIHDSYNAEPQDAYASPTGKGGVEIHKEKAQITIDADALKQRVVDELHQGSTAAVAVPVTARTEAKVKEADLKDIDTVLTYYTTHFDGVNGNRDENINIAQKLLNHTLVAAGKDCSFNDTIGTRTRDKGYKDAPVYFDNKVVLDAGGGVCQVSTTLFNAALRSGMIIASRSPHYAPAGYVPVGMDATVADNSLDFAFTNPFKHPVYICTEMNQGSLTVYILGNHADTCNVSFATVSQKTLPHRVIHRHDDSVTEDKRDQEGYDGHDITIRRTVAYADGDHYTDTIVSHYDPNSEIILTPGPSSEETVQTTNLDGEQPQDAMLNAPHDPTQIPEAPAEEAVSPSAAGDADAGESE</sequence>
<keyword evidence="4" id="KW-1185">Reference proteome</keyword>
<evidence type="ECO:0000313" key="4">
    <source>
        <dbReference type="Proteomes" id="UP000606870"/>
    </source>
</evidence>
<dbReference type="Pfam" id="PF04294">
    <property type="entry name" value="VanW"/>
    <property type="match status" value="1"/>
</dbReference>
<feature type="domain" description="YoaR-like putative peptidoglycan binding" evidence="2">
    <location>
        <begin position="91"/>
        <end position="202"/>
    </location>
</feature>
<evidence type="ECO:0000256" key="1">
    <source>
        <dbReference type="SAM" id="MobiDB-lite"/>
    </source>
</evidence>
<proteinExistence type="predicted"/>
<feature type="compositionally biased region" description="Low complexity" evidence="1">
    <location>
        <begin position="484"/>
        <end position="497"/>
    </location>
</feature>
<protein>
    <submittedName>
        <fullName evidence="3">VanW family protein</fullName>
    </submittedName>
</protein>